<evidence type="ECO:0008006" key="4">
    <source>
        <dbReference type="Google" id="ProtNLM"/>
    </source>
</evidence>
<keyword evidence="1" id="KW-0732">Signal</keyword>
<reference evidence="2 3" key="1">
    <citation type="submission" date="2018-08" db="EMBL/GenBank/DDBJ databases">
        <title>Achromobacter xylosoxidans Genome sequencing and assembly.</title>
        <authorList>
            <person name="Wang R."/>
            <person name="Rensing C."/>
            <person name="Li Y."/>
        </authorList>
    </citation>
    <scope>NUCLEOTIDE SEQUENCE [LARGE SCALE GENOMIC DNA]</scope>
    <source>
        <strain evidence="2 3">GD003A</strain>
    </source>
</reference>
<gene>
    <name evidence="2" type="ORF">DY367_07960</name>
</gene>
<protein>
    <recommendedName>
        <fullName evidence="4">Decarboxylase</fullName>
    </recommendedName>
</protein>
<evidence type="ECO:0000313" key="3">
    <source>
        <dbReference type="Proteomes" id="UP000285324"/>
    </source>
</evidence>
<feature type="signal peptide" evidence="1">
    <location>
        <begin position="1"/>
        <end position="23"/>
    </location>
</feature>
<dbReference type="AlphaFoldDB" id="A0A424WGQ5"/>
<sequence length="201" mass="21357">MIRLLLRAGALAAGVLMAMASQAQSPAPAPNIGGWRQVSDSQFNRQFHFSMLPGVAAIGSNWAVYDSRAGKVVCCLVVEGPEVSEEQLGSVYDIPGPWITDLTNGWNLDAAPYRPRVQLLRVDGELRDYEFADAGDGVGGLLVPDHAGAVAARTLEIDGQRYAVERKDSALADGDGGVYTYSLRPAKGGAPLKIEVPIGTY</sequence>
<evidence type="ECO:0000313" key="2">
    <source>
        <dbReference type="EMBL" id="RPJ92431.1"/>
    </source>
</evidence>
<accession>A0A424WGQ5</accession>
<dbReference type="OrthoDB" id="6048871at2"/>
<comment type="caution">
    <text evidence="2">The sequence shown here is derived from an EMBL/GenBank/DDBJ whole genome shotgun (WGS) entry which is preliminary data.</text>
</comment>
<evidence type="ECO:0000256" key="1">
    <source>
        <dbReference type="SAM" id="SignalP"/>
    </source>
</evidence>
<dbReference type="Proteomes" id="UP000285324">
    <property type="component" value="Unassembled WGS sequence"/>
</dbReference>
<proteinExistence type="predicted"/>
<dbReference type="EMBL" id="QVXO01000008">
    <property type="protein sequence ID" value="RPJ92431.1"/>
    <property type="molecule type" value="Genomic_DNA"/>
</dbReference>
<organism evidence="2 3">
    <name type="scientific">Alcaligenes xylosoxydans xylosoxydans</name>
    <name type="common">Achromobacter xylosoxidans</name>
    <dbReference type="NCBI Taxonomy" id="85698"/>
    <lineage>
        <taxon>Bacteria</taxon>
        <taxon>Pseudomonadati</taxon>
        <taxon>Pseudomonadota</taxon>
        <taxon>Betaproteobacteria</taxon>
        <taxon>Burkholderiales</taxon>
        <taxon>Alcaligenaceae</taxon>
        <taxon>Achromobacter</taxon>
    </lineage>
</organism>
<feature type="chain" id="PRO_5019306683" description="Decarboxylase" evidence="1">
    <location>
        <begin position="24"/>
        <end position="201"/>
    </location>
</feature>
<name>A0A424WGQ5_ALCXX</name>